<keyword evidence="7" id="KW-0210">Decarboxylase</keyword>
<feature type="domain" description="Amidohydrolase-related" evidence="11">
    <location>
        <begin position="10"/>
        <end position="289"/>
    </location>
</feature>
<comment type="caution">
    <text evidence="12">The sequence shown here is derived from an EMBL/GenBank/DDBJ whole genome shotgun (WGS) entry which is preliminary data.</text>
</comment>
<evidence type="ECO:0000256" key="3">
    <source>
        <dbReference type="ARBA" id="ARBA00011245"/>
    </source>
</evidence>
<evidence type="ECO:0000256" key="7">
    <source>
        <dbReference type="ARBA" id="ARBA00022793"/>
    </source>
</evidence>
<proteinExistence type="inferred from homology"/>
<evidence type="ECO:0000256" key="8">
    <source>
        <dbReference type="ARBA" id="ARBA00022833"/>
    </source>
</evidence>
<dbReference type="Pfam" id="PF04909">
    <property type="entry name" value="Amidohydro_2"/>
    <property type="match status" value="1"/>
</dbReference>
<accession>A0ABR5F3S7</accession>
<evidence type="ECO:0000259" key="11">
    <source>
        <dbReference type="Pfam" id="PF04909"/>
    </source>
</evidence>
<name>A0ABR5F3S7_9ACTN</name>
<dbReference type="InterPro" id="IPR006680">
    <property type="entry name" value="Amidohydro-rel"/>
</dbReference>
<keyword evidence="8" id="KW-0862">Zinc</keyword>
<dbReference type="EC" id="4.1.1.45" evidence="4"/>
<keyword evidence="13" id="KW-1185">Reference proteome</keyword>
<dbReference type="Proteomes" id="UP000035425">
    <property type="component" value="Unassembled WGS sequence"/>
</dbReference>
<dbReference type="PANTHER" id="PTHR21240">
    <property type="entry name" value="2-AMINO-3-CARBOXYLMUCONATE-6-SEMIALDEHYDE DECARBOXYLASE"/>
    <property type="match status" value="1"/>
</dbReference>
<evidence type="ECO:0000256" key="1">
    <source>
        <dbReference type="ARBA" id="ARBA00005079"/>
    </source>
</evidence>
<reference evidence="12 13" key="1">
    <citation type="submission" date="2014-12" db="EMBL/GenBank/DDBJ databases">
        <title>Frankia sp. BMG5.1 draft genome.</title>
        <authorList>
            <person name="Gtari M."/>
            <person name="Ghodhbane-Gtari F."/>
            <person name="Nouioui I."/>
            <person name="Ktari A."/>
            <person name="Hezbri K."/>
            <person name="Mimouni W."/>
            <person name="Sbissi I."/>
            <person name="Ayari A."/>
            <person name="Yamanaka T."/>
            <person name="Normand P."/>
            <person name="Tisa L.S."/>
            <person name="Boudabous A."/>
        </authorList>
    </citation>
    <scope>NUCLEOTIDE SEQUENCE [LARGE SCALE GENOMIC DNA]</scope>
    <source>
        <strain evidence="12 13">BMG5.1</strain>
    </source>
</reference>
<keyword evidence="6" id="KW-0479">Metal-binding</keyword>
<dbReference type="SUPFAM" id="SSF51556">
    <property type="entry name" value="Metallo-dependent hydrolases"/>
    <property type="match status" value="1"/>
</dbReference>
<dbReference type="RefSeq" id="WP_047223329.1">
    <property type="nucleotide sequence ID" value="NZ_JWIO01000017.1"/>
</dbReference>
<comment type="subunit">
    <text evidence="3">Monomer.</text>
</comment>
<keyword evidence="9" id="KW-0456">Lyase</keyword>
<sequence length="304" mass="32006">VGGRPYRDIDDRCWSARRRLADMDAEGVAVQVLSPIPITFCHDAPAGGAAVLARSQNDFLASLVAEYPRRFRALGAVPLQDPAAAVTELYRCVRELGFLGVEIGTRVGQAELGDPEFDPFFAAAGELGALVLVHPADSTLDPRLARLGVGFGAGMPSETGIAIAGLLAGGAPARRPGLRLCLAHGGGCLPWLLPRLDRGRLISDPALPADQLPSALARSFYSDSLTYDVDSLLLAVARFGAEHVLLGTDYPFAARESPAGAVLAGPHERLTAGLRAAIGRQNALELIGLDRRLVPTGRPGEPKE</sequence>
<organism evidence="12 13">
    <name type="scientific">Protofrankia coriariae</name>
    <dbReference type="NCBI Taxonomy" id="1562887"/>
    <lineage>
        <taxon>Bacteria</taxon>
        <taxon>Bacillati</taxon>
        <taxon>Actinomycetota</taxon>
        <taxon>Actinomycetes</taxon>
        <taxon>Frankiales</taxon>
        <taxon>Frankiaceae</taxon>
        <taxon>Protofrankia</taxon>
    </lineage>
</organism>
<evidence type="ECO:0000256" key="6">
    <source>
        <dbReference type="ARBA" id="ARBA00022723"/>
    </source>
</evidence>
<dbReference type="EMBL" id="JWIO01000017">
    <property type="protein sequence ID" value="KLL11315.1"/>
    <property type="molecule type" value="Genomic_DNA"/>
</dbReference>
<protein>
    <recommendedName>
        <fullName evidence="5">2-amino-3-carboxymuconate-6-semialdehyde decarboxylase</fullName>
        <ecNumber evidence="4">4.1.1.45</ecNumber>
    </recommendedName>
    <alternativeName>
        <fullName evidence="10">Picolinate carboxylase</fullName>
    </alternativeName>
</protein>
<dbReference type="InterPro" id="IPR032466">
    <property type="entry name" value="Metal_Hydrolase"/>
</dbReference>
<comment type="pathway">
    <text evidence="1">Secondary metabolite metabolism; quinolate metabolism.</text>
</comment>
<dbReference type="InterPro" id="IPR032465">
    <property type="entry name" value="ACMSD"/>
</dbReference>
<evidence type="ECO:0000256" key="2">
    <source>
        <dbReference type="ARBA" id="ARBA00005871"/>
    </source>
</evidence>
<evidence type="ECO:0000256" key="9">
    <source>
        <dbReference type="ARBA" id="ARBA00023239"/>
    </source>
</evidence>
<evidence type="ECO:0000256" key="5">
    <source>
        <dbReference type="ARBA" id="ARBA00021214"/>
    </source>
</evidence>
<dbReference type="Gene3D" id="3.20.20.140">
    <property type="entry name" value="Metal-dependent hydrolases"/>
    <property type="match status" value="1"/>
</dbReference>
<evidence type="ECO:0000313" key="13">
    <source>
        <dbReference type="Proteomes" id="UP000035425"/>
    </source>
</evidence>
<comment type="similarity">
    <text evidence="2">Belongs to the metallo-dependent hydrolases superfamily. ACMSD family.</text>
</comment>
<evidence type="ECO:0000313" key="12">
    <source>
        <dbReference type="EMBL" id="KLL11315.1"/>
    </source>
</evidence>
<evidence type="ECO:0000256" key="10">
    <source>
        <dbReference type="ARBA" id="ARBA00031120"/>
    </source>
</evidence>
<evidence type="ECO:0000256" key="4">
    <source>
        <dbReference type="ARBA" id="ARBA00012365"/>
    </source>
</evidence>
<dbReference type="PANTHER" id="PTHR21240:SF27">
    <property type="entry name" value="2-AMINO-3-CARBOXYMUCONATE-6-SEMIALDEHYDE DECARBOXYLASE"/>
    <property type="match status" value="1"/>
</dbReference>
<feature type="non-terminal residue" evidence="12">
    <location>
        <position position="1"/>
    </location>
</feature>
<gene>
    <name evidence="12" type="ORF">FrCorBMG51_12720</name>
</gene>